<dbReference type="EMBL" id="JAKMXF010000111">
    <property type="protein sequence ID" value="KAI6657540.1"/>
    <property type="molecule type" value="Genomic_DNA"/>
</dbReference>
<comment type="similarity">
    <text evidence="2">Belongs to the class-I pyridoxal-phosphate-dependent aminotransferase family.</text>
</comment>
<keyword evidence="4 7" id="KW-0032">Aminotransferase</keyword>
<dbReference type="FunFam" id="3.40.640.10:FF:000066">
    <property type="entry name" value="Aspartate aminotransferase"/>
    <property type="match status" value="1"/>
</dbReference>
<keyword evidence="5 7" id="KW-0808">Transferase</keyword>
<dbReference type="NCBIfam" id="NF006719">
    <property type="entry name" value="PRK09257.1"/>
    <property type="match status" value="1"/>
</dbReference>
<gene>
    <name evidence="9" type="ORF">LOD99_284</name>
</gene>
<dbReference type="PROSITE" id="PS00105">
    <property type="entry name" value="AA_TRANSFER_CLASS_1"/>
    <property type="match status" value="1"/>
</dbReference>
<dbReference type="InterPro" id="IPR015424">
    <property type="entry name" value="PyrdxlP-dep_Trfase"/>
</dbReference>
<evidence type="ECO:0000256" key="1">
    <source>
        <dbReference type="ARBA" id="ARBA00001933"/>
    </source>
</evidence>
<dbReference type="PANTHER" id="PTHR11879:SF55">
    <property type="entry name" value="GLUTAMATE OXALOACETATE TRANSAMINASE 1, ISOFORM B"/>
    <property type="match status" value="1"/>
</dbReference>
<dbReference type="Proteomes" id="UP001165289">
    <property type="component" value="Unassembled WGS sequence"/>
</dbReference>
<keyword evidence="6" id="KW-0663">Pyridoxal phosphate</keyword>
<evidence type="ECO:0000256" key="2">
    <source>
        <dbReference type="ARBA" id="ARBA00007441"/>
    </source>
</evidence>
<dbReference type="Pfam" id="PF00155">
    <property type="entry name" value="Aminotran_1_2"/>
    <property type="match status" value="1"/>
</dbReference>
<name>A0AAV7K9J1_9METZ</name>
<reference evidence="9 10" key="1">
    <citation type="journal article" date="2023" name="BMC Biol.">
        <title>The compact genome of the sponge Oopsacas minuta (Hexactinellida) is lacking key metazoan core genes.</title>
        <authorList>
            <person name="Santini S."/>
            <person name="Schenkelaars Q."/>
            <person name="Jourda C."/>
            <person name="Duchesne M."/>
            <person name="Belahbib H."/>
            <person name="Rocher C."/>
            <person name="Selva M."/>
            <person name="Riesgo A."/>
            <person name="Vervoort M."/>
            <person name="Leys S.P."/>
            <person name="Kodjabachian L."/>
            <person name="Le Bivic A."/>
            <person name="Borchiellini C."/>
            <person name="Claverie J.M."/>
            <person name="Renard E."/>
        </authorList>
    </citation>
    <scope>NUCLEOTIDE SEQUENCE [LARGE SCALE GENOMIC DNA]</scope>
    <source>
        <strain evidence="9">SPO-2</strain>
    </source>
</reference>
<accession>A0AAV7K9J1</accession>
<proteinExistence type="inferred from homology"/>
<evidence type="ECO:0000256" key="5">
    <source>
        <dbReference type="ARBA" id="ARBA00022679"/>
    </source>
</evidence>
<dbReference type="CDD" id="cd00609">
    <property type="entry name" value="AAT_like"/>
    <property type="match status" value="1"/>
</dbReference>
<protein>
    <recommendedName>
        <fullName evidence="7">Aspartate aminotransferase</fullName>
        <ecNumber evidence="7">2.6.1.1</ecNumber>
    </recommendedName>
</protein>
<comment type="miscellaneous">
    <text evidence="7">In eukaryotes there are cytoplasmic, mitochondrial and chloroplastic isozymes.</text>
</comment>
<comment type="caution">
    <text evidence="9">The sequence shown here is derived from an EMBL/GenBank/DDBJ whole genome shotgun (WGS) entry which is preliminary data.</text>
</comment>
<evidence type="ECO:0000313" key="9">
    <source>
        <dbReference type="EMBL" id="KAI6657540.1"/>
    </source>
</evidence>
<dbReference type="PRINTS" id="PR00799">
    <property type="entry name" value="TRANSAMINASE"/>
</dbReference>
<dbReference type="AlphaFoldDB" id="A0AAV7K9J1"/>
<comment type="cofactor">
    <cofactor evidence="1">
        <name>pyridoxal 5'-phosphate</name>
        <dbReference type="ChEBI" id="CHEBI:597326"/>
    </cofactor>
</comment>
<dbReference type="PANTHER" id="PTHR11879">
    <property type="entry name" value="ASPARTATE AMINOTRANSFERASE"/>
    <property type="match status" value="1"/>
</dbReference>
<sequence>MSGLEFSEIPLCPPDVVFGVLDSFNQDPDPNKVNLSIGAYRTDEGDPWVLPIVKATELALAQDVLQDHEYLPISGLTAFLDSSARLVLGASSTIILENRYAAVQTIGGTGAIRIGLGFLKKFSKSNVFYLPTPTWPNHNKILTELGAEIRSYRYYDVDKNCLDEKGMIEDLRAAPEGSTVILHGVAHNPTGMDPTKDQWKQICDVIKERSLTTFVDFAYQGFASGDLDKDAWAVRYFIEQGLNLFIAQSYSKNFGLYNERVGCLTVTCSSPKLASCVKSQLAVLCRTIWSNPSNHGARIVATVLNNPAMFAEWKENLRVMSDRLSQMRQALYDRLRVLGTPGNWDHLLAQIGMFSYTGLKPNQVEIMTKKFHIYLMKSGRISLAGLNSKNLDYVAKGIHEVITTT</sequence>
<dbReference type="Gene3D" id="3.90.1150.10">
    <property type="entry name" value="Aspartate Aminotransferase, domain 1"/>
    <property type="match status" value="1"/>
</dbReference>
<dbReference type="GO" id="GO:0005829">
    <property type="term" value="C:cytosol"/>
    <property type="evidence" value="ECO:0007669"/>
    <property type="project" value="TreeGrafter"/>
</dbReference>
<evidence type="ECO:0000313" key="10">
    <source>
        <dbReference type="Proteomes" id="UP001165289"/>
    </source>
</evidence>
<organism evidence="9 10">
    <name type="scientific">Oopsacas minuta</name>
    <dbReference type="NCBI Taxonomy" id="111878"/>
    <lineage>
        <taxon>Eukaryota</taxon>
        <taxon>Metazoa</taxon>
        <taxon>Porifera</taxon>
        <taxon>Hexactinellida</taxon>
        <taxon>Hexasterophora</taxon>
        <taxon>Lyssacinosida</taxon>
        <taxon>Leucopsacidae</taxon>
        <taxon>Oopsacas</taxon>
    </lineage>
</organism>
<dbReference type="InterPro" id="IPR015422">
    <property type="entry name" value="PyrdxlP-dep_Trfase_small"/>
</dbReference>
<dbReference type="EC" id="2.6.1.1" evidence="7"/>
<evidence type="ECO:0000259" key="8">
    <source>
        <dbReference type="Pfam" id="PF00155"/>
    </source>
</evidence>
<feature type="domain" description="Aminotransferase class I/classII large" evidence="8">
    <location>
        <begin position="31"/>
        <end position="398"/>
    </location>
</feature>
<dbReference type="InterPro" id="IPR000796">
    <property type="entry name" value="Asp_trans"/>
</dbReference>
<comment type="subunit">
    <text evidence="3 7">Homodimer.</text>
</comment>
<dbReference type="GO" id="GO:0004069">
    <property type="term" value="F:L-aspartate:2-oxoglutarate aminotransferase activity"/>
    <property type="evidence" value="ECO:0007669"/>
    <property type="project" value="UniProtKB-EC"/>
</dbReference>
<dbReference type="SUPFAM" id="SSF53383">
    <property type="entry name" value="PLP-dependent transferases"/>
    <property type="match status" value="1"/>
</dbReference>
<evidence type="ECO:0000256" key="7">
    <source>
        <dbReference type="RuleBase" id="RU000480"/>
    </source>
</evidence>
<dbReference type="Gene3D" id="3.40.640.10">
    <property type="entry name" value="Type I PLP-dependent aspartate aminotransferase-like (Major domain)"/>
    <property type="match status" value="1"/>
</dbReference>
<evidence type="ECO:0000256" key="4">
    <source>
        <dbReference type="ARBA" id="ARBA00022576"/>
    </source>
</evidence>
<keyword evidence="10" id="KW-1185">Reference proteome</keyword>
<evidence type="ECO:0000256" key="6">
    <source>
        <dbReference type="ARBA" id="ARBA00022898"/>
    </source>
</evidence>
<dbReference type="GO" id="GO:0030170">
    <property type="term" value="F:pyridoxal phosphate binding"/>
    <property type="evidence" value="ECO:0007669"/>
    <property type="project" value="InterPro"/>
</dbReference>
<dbReference type="GO" id="GO:0006532">
    <property type="term" value="P:aspartate biosynthetic process"/>
    <property type="evidence" value="ECO:0007669"/>
    <property type="project" value="TreeGrafter"/>
</dbReference>
<comment type="catalytic activity">
    <reaction evidence="7">
        <text>L-aspartate + 2-oxoglutarate = oxaloacetate + L-glutamate</text>
        <dbReference type="Rhea" id="RHEA:21824"/>
        <dbReference type="ChEBI" id="CHEBI:16452"/>
        <dbReference type="ChEBI" id="CHEBI:16810"/>
        <dbReference type="ChEBI" id="CHEBI:29985"/>
        <dbReference type="ChEBI" id="CHEBI:29991"/>
        <dbReference type="EC" id="2.6.1.1"/>
    </reaction>
</comment>
<dbReference type="InterPro" id="IPR015421">
    <property type="entry name" value="PyrdxlP-dep_Trfase_major"/>
</dbReference>
<evidence type="ECO:0000256" key="3">
    <source>
        <dbReference type="ARBA" id="ARBA00011738"/>
    </source>
</evidence>
<dbReference type="InterPro" id="IPR004839">
    <property type="entry name" value="Aminotransferase_I/II_large"/>
</dbReference>
<dbReference type="InterPro" id="IPR004838">
    <property type="entry name" value="NHTrfase_class1_PyrdxlP-BS"/>
</dbReference>
<dbReference type="FunFam" id="3.90.1150.10:FF:000001">
    <property type="entry name" value="Aspartate aminotransferase"/>
    <property type="match status" value="1"/>
</dbReference>